<keyword evidence="1" id="KW-1133">Transmembrane helix</keyword>
<evidence type="ECO:0000256" key="1">
    <source>
        <dbReference type="SAM" id="Phobius"/>
    </source>
</evidence>
<evidence type="ECO:0000313" key="3">
    <source>
        <dbReference type="Proteomes" id="UP001586593"/>
    </source>
</evidence>
<accession>A0ABR3X9V4</accession>
<name>A0ABR3X9V4_9PEZI</name>
<organism evidence="2 3">
    <name type="scientific">Phialemonium thermophilum</name>
    <dbReference type="NCBI Taxonomy" id="223376"/>
    <lineage>
        <taxon>Eukaryota</taxon>
        <taxon>Fungi</taxon>
        <taxon>Dikarya</taxon>
        <taxon>Ascomycota</taxon>
        <taxon>Pezizomycotina</taxon>
        <taxon>Sordariomycetes</taxon>
        <taxon>Sordariomycetidae</taxon>
        <taxon>Cephalothecales</taxon>
        <taxon>Cephalothecaceae</taxon>
        <taxon>Phialemonium</taxon>
    </lineage>
</organism>
<feature type="transmembrane region" description="Helical" evidence="1">
    <location>
        <begin position="29"/>
        <end position="48"/>
    </location>
</feature>
<comment type="caution">
    <text evidence="2">The sequence shown here is derived from an EMBL/GenBank/DDBJ whole genome shotgun (WGS) entry which is preliminary data.</text>
</comment>
<proteinExistence type="predicted"/>
<keyword evidence="1" id="KW-0472">Membrane</keyword>
<sequence>MMIKNFIFYAFSTMINTWAGRDGPGFVFRTWGIVSICLILTTIPMYIFGKMNRKFMSDLYAKYGIFRTLA</sequence>
<protein>
    <submittedName>
        <fullName evidence="2">Uncharacterized protein</fullName>
    </submittedName>
</protein>
<reference evidence="2 3" key="1">
    <citation type="journal article" date="2024" name="Commun. Biol.">
        <title>Comparative genomic analysis of thermophilic fungi reveals convergent evolutionary adaptations and gene losses.</title>
        <authorList>
            <person name="Steindorff A.S."/>
            <person name="Aguilar-Pontes M.V."/>
            <person name="Robinson A.J."/>
            <person name="Andreopoulos B."/>
            <person name="LaButti K."/>
            <person name="Kuo A."/>
            <person name="Mondo S."/>
            <person name="Riley R."/>
            <person name="Otillar R."/>
            <person name="Haridas S."/>
            <person name="Lipzen A."/>
            <person name="Grimwood J."/>
            <person name="Schmutz J."/>
            <person name="Clum A."/>
            <person name="Reid I.D."/>
            <person name="Moisan M.C."/>
            <person name="Butler G."/>
            <person name="Nguyen T.T.M."/>
            <person name="Dewar K."/>
            <person name="Conant G."/>
            <person name="Drula E."/>
            <person name="Henrissat B."/>
            <person name="Hansel C."/>
            <person name="Singer S."/>
            <person name="Hutchinson M.I."/>
            <person name="de Vries R.P."/>
            <person name="Natvig D.O."/>
            <person name="Powell A.J."/>
            <person name="Tsang A."/>
            <person name="Grigoriev I.V."/>
        </authorList>
    </citation>
    <scope>NUCLEOTIDE SEQUENCE [LARGE SCALE GENOMIC DNA]</scope>
    <source>
        <strain evidence="2 3">ATCC 24622</strain>
    </source>
</reference>
<keyword evidence="3" id="KW-1185">Reference proteome</keyword>
<keyword evidence="1" id="KW-0812">Transmembrane</keyword>
<dbReference type="EMBL" id="JAZHXJ010000138">
    <property type="protein sequence ID" value="KAL1872445.1"/>
    <property type="molecule type" value="Genomic_DNA"/>
</dbReference>
<evidence type="ECO:0000313" key="2">
    <source>
        <dbReference type="EMBL" id="KAL1872445.1"/>
    </source>
</evidence>
<dbReference type="Proteomes" id="UP001586593">
    <property type="component" value="Unassembled WGS sequence"/>
</dbReference>
<gene>
    <name evidence="2" type="ORF">VTK73DRAFT_1523</name>
</gene>